<dbReference type="Pfam" id="PF02992">
    <property type="entry name" value="Transposase_21"/>
    <property type="match status" value="1"/>
</dbReference>
<gene>
    <name evidence="1" type="ORF">Sango_2817600</name>
</gene>
<name>A0AAE1T893_9LAMI</name>
<evidence type="ECO:0000313" key="2">
    <source>
        <dbReference type="Proteomes" id="UP001289374"/>
    </source>
</evidence>
<dbReference type="AlphaFoldDB" id="A0AAE1T893"/>
<organism evidence="1 2">
    <name type="scientific">Sesamum angolense</name>
    <dbReference type="NCBI Taxonomy" id="2727404"/>
    <lineage>
        <taxon>Eukaryota</taxon>
        <taxon>Viridiplantae</taxon>
        <taxon>Streptophyta</taxon>
        <taxon>Embryophyta</taxon>
        <taxon>Tracheophyta</taxon>
        <taxon>Spermatophyta</taxon>
        <taxon>Magnoliopsida</taxon>
        <taxon>eudicotyledons</taxon>
        <taxon>Gunneridae</taxon>
        <taxon>Pentapetalae</taxon>
        <taxon>asterids</taxon>
        <taxon>lamiids</taxon>
        <taxon>Lamiales</taxon>
        <taxon>Pedaliaceae</taxon>
        <taxon>Sesamum</taxon>
    </lineage>
</organism>
<accession>A0AAE1T893</accession>
<evidence type="ECO:0000313" key="1">
    <source>
        <dbReference type="EMBL" id="KAK4383012.1"/>
    </source>
</evidence>
<dbReference type="Proteomes" id="UP001289374">
    <property type="component" value="Unassembled WGS sequence"/>
</dbReference>
<dbReference type="PANTHER" id="PTHR10775:SF182">
    <property type="entry name" value="TRANSPOSON, EN_SPM-LIKE, TRANSPOSASE-ASSOCIATED DOMAIN PROTEIN-RELATED"/>
    <property type="match status" value="1"/>
</dbReference>
<comment type="caution">
    <text evidence="1">The sequence shown here is derived from an EMBL/GenBank/DDBJ whole genome shotgun (WGS) entry which is preliminary data.</text>
</comment>
<proteinExistence type="predicted"/>
<keyword evidence="2" id="KW-1185">Reference proteome</keyword>
<dbReference type="PANTHER" id="PTHR10775">
    <property type="entry name" value="OS08G0208400 PROTEIN"/>
    <property type="match status" value="1"/>
</dbReference>
<reference evidence="1" key="1">
    <citation type="submission" date="2020-06" db="EMBL/GenBank/DDBJ databases">
        <authorList>
            <person name="Li T."/>
            <person name="Hu X."/>
            <person name="Zhang T."/>
            <person name="Song X."/>
            <person name="Zhang H."/>
            <person name="Dai N."/>
            <person name="Sheng W."/>
            <person name="Hou X."/>
            <person name="Wei L."/>
        </authorList>
    </citation>
    <scope>NUCLEOTIDE SEQUENCE</scope>
    <source>
        <strain evidence="1">K16</strain>
        <tissue evidence="1">Leaf</tissue>
    </source>
</reference>
<sequence length="177" mass="20635">MCMSYEYMFPMMVITGPSNSKCLIDTYLEPLIEELQILWHIGVLMRDSAKDETFTMRTALMWIVNVLPTYGMASGWSTAGVVRCPVNKEKHLLEARVLVDAYDTAQFDVMHIEKNVFDNIFNTVMDIKEKTKDNLKARKDLNIICTRPELEVDKRRLNVKPKAVYTLTREHKRRICK</sequence>
<reference evidence="1" key="2">
    <citation type="journal article" date="2024" name="Plant">
        <title>Genomic evolution and insights into agronomic trait innovations of Sesamum species.</title>
        <authorList>
            <person name="Miao H."/>
            <person name="Wang L."/>
            <person name="Qu L."/>
            <person name="Liu H."/>
            <person name="Sun Y."/>
            <person name="Le M."/>
            <person name="Wang Q."/>
            <person name="Wei S."/>
            <person name="Zheng Y."/>
            <person name="Lin W."/>
            <person name="Duan Y."/>
            <person name="Cao H."/>
            <person name="Xiong S."/>
            <person name="Wang X."/>
            <person name="Wei L."/>
            <person name="Li C."/>
            <person name="Ma Q."/>
            <person name="Ju M."/>
            <person name="Zhao R."/>
            <person name="Li G."/>
            <person name="Mu C."/>
            <person name="Tian Q."/>
            <person name="Mei H."/>
            <person name="Zhang T."/>
            <person name="Gao T."/>
            <person name="Zhang H."/>
        </authorList>
    </citation>
    <scope>NUCLEOTIDE SEQUENCE</scope>
    <source>
        <strain evidence="1">K16</strain>
    </source>
</reference>
<dbReference type="InterPro" id="IPR004242">
    <property type="entry name" value="Transposase_21"/>
</dbReference>
<dbReference type="EMBL" id="JACGWL010000620">
    <property type="protein sequence ID" value="KAK4383012.1"/>
    <property type="molecule type" value="Genomic_DNA"/>
</dbReference>
<protein>
    <submittedName>
        <fullName evidence="1">Uncharacterized protein</fullName>
    </submittedName>
</protein>